<protein>
    <submittedName>
        <fullName evidence="2">Uncharacterized protein</fullName>
    </submittedName>
</protein>
<keyword evidence="3" id="KW-1185">Reference proteome</keyword>
<dbReference type="AlphaFoldDB" id="A0AAX4HEX8"/>
<feature type="compositionally biased region" description="Basic residues" evidence="1">
    <location>
        <begin position="1"/>
        <end position="14"/>
    </location>
</feature>
<feature type="compositionally biased region" description="Polar residues" evidence="1">
    <location>
        <begin position="22"/>
        <end position="45"/>
    </location>
</feature>
<evidence type="ECO:0000313" key="3">
    <source>
        <dbReference type="Proteomes" id="UP001338582"/>
    </source>
</evidence>
<gene>
    <name evidence="2" type="ORF">PUMCH_004298</name>
</gene>
<sequence>MARKRSPKTGKRRGKIDLQPKSILTSAPDQNQQEAKSENRQSGNSEVGEHKTIRRFKPDVAGVVLSELALFKIDTLKEFSTKATFDDMNTTFERCHEKVAELLQKYQDKQSTYLNYVYREVNGKYVLRLTDPPGDWPVRIAYLQGDISDCCSELESCLKLILQGQRRIELYRLRHAFEKRVAAILKEHKLYFRYEFQFAYYWKLRCIYLSWNRYYLDVARKLCAPIFALVAQTLSETLASFRHQDLTYWFVRLGIYFKIFLNLWSQLNARFIYASKIEDSIYRYFNEKFESWAEHRAKKHTGPAEKIDYWPDEQFGPVPNCQALSLVVNALQAHLIDSSAEE</sequence>
<feature type="region of interest" description="Disordered" evidence="1">
    <location>
        <begin position="1"/>
        <end position="51"/>
    </location>
</feature>
<dbReference type="RefSeq" id="XP_062879308.1">
    <property type="nucleotide sequence ID" value="XM_063023238.1"/>
</dbReference>
<proteinExistence type="predicted"/>
<reference evidence="2 3" key="1">
    <citation type="submission" date="2023-10" db="EMBL/GenBank/DDBJ databases">
        <title>Draft Genome Sequence of Candida saopaulonensis from a very Premature Infant with Sepsis.</title>
        <authorList>
            <person name="Ning Y."/>
            <person name="Dai R."/>
            <person name="Xiao M."/>
            <person name="Xu Y."/>
            <person name="Yan Q."/>
            <person name="Zhang L."/>
        </authorList>
    </citation>
    <scope>NUCLEOTIDE SEQUENCE [LARGE SCALE GENOMIC DNA]</scope>
    <source>
        <strain evidence="2 3">19XY460</strain>
    </source>
</reference>
<dbReference type="GeneID" id="88175359"/>
<accession>A0AAX4HEX8</accession>
<organism evidence="2 3">
    <name type="scientific">Australozyma saopauloensis</name>
    <dbReference type="NCBI Taxonomy" id="291208"/>
    <lineage>
        <taxon>Eukaryota</taxon>
        <taxon>Fungi</taxon>
        <taxon>Dikarya</taxon>
        <taxon>Ascomycota</taxon>
        <taxon>Saccharomycotina</taxon>
        <taxon>Pichiomycetes</taxon>
        <taxon>Metschnikowiaceae</taxon>
        <taxon>Australozyma</taxon>
    </lineage>
</organism>
<evidence type="ECO:0000313" key="2">
    <source>
        <dbReference type="EMBL" id="WPK26929.1"/>
    </source>
</evidence>
<evidence type="ECO:0000256" key="1">
    <source>
        <dbReference type="SAM" id="MobiDB-lite"/>
    </source>
</evidence>
<name>A0AAX4HEX8_9ASCO</name>
<dbReference type="KEGG" id="asau:88175359"/>
<dbReference type="Proteomes" id="UP001338582">
    <property type="component" value="Chromosome 5"/>
</dbReference>
<dbReference type="EMBL" id="CP138898">
    <property type="protein sequence ID" value="WPK26929.1"/>
    <property type="molecule type" value="Genomic_DNA"/>
</dbReference>